<dbReference type="InterPro" id="IPR020013">
    <property type="entry name" value="Flagellar_FlgE/F/G"/>
</dbReference>
<dbReference type="InterPro" id="IPR001444">
    <property type="entry name" value="Flag_bb_rod_N"/>
</dbReference>
<protein>
    <recommendedName>
        <fullName evidence="3">Flagellar basal-body rod protein FlgF</fullName>
    </recommendedName>
</protein>
<dbReference type="NCBIfam" id="TIGR03506">
    <property type="entry name" value="FlgEFG_subfam"/>
    <property type="match status" value="1"/>
</dbReference>
<comment type="similarity">
    <text evidence="1">Belongs to the flagella basal body rod proteins family.</text>
</comment>
<dbReference type="PANTHER" id="PTHR30435">
    <property type="entry name" value="FLAGELLAR PROTEIN"/>
    <property type="match status" value="1"/>
</dbReference>
<dbReference type="Pfam" id="PF06429">
    <property type="entry name" value="Flg_bbr_C"/>
    <property type="match status" value="1"/>
</dbReference>
<evidence type="ECO:0000313" key="7">
    <source>
        <dbReference type="EMBL" id="CUS42195.1"/>
    </source>
</evidence>
<proteinExistence type="inferred from homology"/>
<organism evidence="7">
    <name type="scientific">hydrothermal vent metagenome</name>
    <dbReference type="NCBI Taxonomy" id="652676"/>
    <lineage>
        <taxon>unclassified sequences</taxon>
        <taxon>metagenomes</taxon>
        <taxon>ecological metagenomes</taxon>
    </lineage>
</organism>
<feature type="domain" description="Flagellar basal-body/hook protein C-terminal" evidence="5">
    <location>
        <begin position="200"/>
        <end position="244"/>
    </location>
</feature>
<dbReference type="SUPFAM" id="SSF117143">
    <property type="entry name" value="Flagellar hook protein flgE"/>
    <property type="match status" value="1"/>
</dbReference>
<dbReference type="EMBL" id="CZQC01000062">
    <property type="protein sequence ID" value="CUS42195.1"/>
    <property type="molecule type" value="Genomic_DNA"/>
</dbReference>
<keyword evidence="7" id="KW-0966">Cell projection</keyword>
<name>A0A160TCH2_9ZZZZ</name>
<comment type="subunit">
    <text evidence="2">The basal body constitutes a major portion of the flagellar organelle and consists of five rings (E,L,P,S, and M) mounted on a central rod. The rod consists of about 26 subunits of FlgG in the distal portion, and FlgB, FlgC and FlgF are thought to build up the proximal portion of the rod with about 6 subunits each.</text>
</comment>
<evidence type="ECO:0000259" key="4">
    <source>
        <dbReference type="Pfam" id="PF00460"/>
    </source>
</evidence>
<dbReference type="InterPro" id="IPR037925">
    <property type="entry name" value="FlgE/F/G-like"/>
</dbReference>
<evidence type="ECO:0000259" key="5">
    <source>
        <dbReference type="Pfam" id="PF06429"/>
    </source>
</evidence>
<evidence type="ECO:0000256" key="1">
    <source>
        <dbReference type="ARBA" id="ARBA00009677"/>
    </source>
</evidence>
<dbReference type="Pfam" id="PF22692">
    <property type="entry name" value="LlgE_F_G_D1"/>
    <property type="match status" value="1"/>
</dbReference>
<accession>A0A160TCH2</accession>
<dbReference type="GO" id="GO:0009288">
    <property type="term" value="C:bacterial-type flagellum"/>
    <property type="evidence" value="ECO:0007669"/>
    <property type="project" value="TreeGrafter"/>
</dbReference>
<evidence type="ECO:0000256" key="2">
    <source>
        <dbReference type="ARBA" id="ARBA00038560"/>
    </source>
</evidence>
<keyword evidence="7" id="KW-0969">Cilium</keyword>
<evidence type="ECO:0000256" key="3">
    <source>
        <dbReference type="ARBA" id="ARBA00040228"/>
    </source>
</evidence>
<dbReference type="GO" id="GO:0071978">
    <property type="term" value="P:bacterial-type flagellum-dependent swarming motility"/>
    <property type="evidence" value="ECO:0007669"/>
    <property type="project" value="TreeGrafter"/>
</dbReference>
<dbReference type="AlphaFoldDB" id="A0A160TCH2"/>
<dbReference type="PANTHER" id="PTHR30435:SF18">
    <property type="entry name" value="FLAGELLAR BASAL-BODY ROD PROTEIN FLGF"/>
    <property type="match status" value="1"/>
</dbReference>
<dbReference type="NCBIfam" id="NF009280">
    <property type="entry name" value="PRK12640.1"/>
    <property type="match status" value="1"/>
</dbReference>
<gene>
    <name evidence="7" type="ORF">MGWOODY_Tha2545</name>
</gene>
<dbReference type="Pfam" id="PF00460">
    <property type="entry name" value="Flg_bb_rod"/>
    <property type="match status" value="1"/>
</dbReference>
<feature type="domain" description="Flagellar hook protein FlgE/F/G-like D1" evidence="6">
    <location>
        <begin position="82"/>
        <end position="146"/>
    </location>
</feature>
<dbReference type="InterPro" id="IPR010930">
    <property type="entry name" value="Flg_bb/hook_C_dom"/>
</dbReference>
<evidence type="ECO:0000259" key="6">
    <source>
        <dbReference type="Pfam" id="PF22692"/>
    </source>
</evidence>
<reference evidence="7" key="1">
    <citation type="submission" date="2015-10" db="EMBL/GenBank/DDBJ databases">
        <authorList>
            <person name="Gilbert D.G."/>
        </authorList>
    </citation>
    <scope>NUCLEOTIDE SEQUENCE</scope>
</reference>
<dbReference type="InterPro" id="IPR053967">
    <property type="entry name" value="LlgE_F_G-like_D1"/>
</dbReference>
<sequence>MDRALYIAMSGAKQNTLGQAAHANNLANASTTGFRSDYTQSRAMGVFGEHFPTRAYAMTERPASDFTQGPLVETGRAQDVSIEGPGWFAVVGPDGNEAYTRAGDLSVDPNGRLITGTGLQLLGDGGPVVLPEYEKIEISRAGIVTVQPAGEVPAAVAEPVQLKLVNPDMQLLEKGEDGLFRFRDPAVTQAPADPNITLVNGFIEGSNVNAVTELTSLISLNRQYEMQVKLMKSADEISAATTQILSNQ</sequence>
<feature type="domain" description="Flagellar basal body rod protein N-terminal" evidence="4">
    <location>
        <begin position="5"/>
        <end position="35"/>
    </location>
</feature>
<keyword evidence="7" id="KW-0282">Flagellum</keyword>